<protein>
    <submittedName>
        <fullName evidence="1">Uncharacterized protein</fullName>
    </submittedName>
</protein>
<accession>A0ABV4B2D5</accession>
<dbReference type="Proteomes" id="UP001562178">
    <property type="component" value="Unassembled WGS sequence"/>
</dbReference>
<sequence length="97" mass="10660">MREESKAFLRQSRLRLLKGVTWDKAIHPASSFGSGAYLSANPNPIPISTPTFWHTVKVMFFVSGDSLFQQDAGDNPHVKFAAVKPVKSQQVAVSDEG</sequence>
<name>A0ABV4B2D5_9BURK</name>
<organism evidence="1 2">
    <name type="scientific">Comamonas sediminis</name>
    <dbReference type="NCBI Taxonomy" id="1783360"/>
    <lineage>
        <taxon>Bacteria</taxon>
        <taxon>Pseudomonadati</taxon>
        <taxon>Pseudomonadota</taxon>
        <taxon>Betaproteobacteria</taxon>
        <taxon>Burkholderiales</taxon>
        <taxon>Comamonadaceae</taxon>
        <taxon>Comamonas</taxon>
    </lineage>
</organism>
<dbReference type="EMBL" id="JBGBDC010000004">
    <property type="protein sequence ID" value="MEY2251527.1"/>
    <property type="molecule type" value="Genomic_DNA"/>
</dbReference>
<proteinExistence type="predicted"/>
<comment type="caution">
    <text evidence="1">The sequence shown here is derived from an EMBL/GenBank/DDBJ whole genome shotgun (WGS) entry which is preliminary data.</text>
</comment>
<evidence type="ECO:0000313" key="1">
    <source>
        <dbReference type="EMBL" id="MEY2251527.1"/>
    </source>
</evidence>
<gene>
    <name evidence="1" type="ORF">AB7A72_10985</name>
</gene>
<reference evidence="1 2" key="1">
    <citation type="journal article" date="2016" name="Int. J. Syst. Evol. Microbiol.">
        <title>Description of Comamonas sediminis sp. nov., isolated from lagoon sediments.</title>
        <authorList>
            <person name="Subhash Y."/>
            <person name="Bang J.J."/>
            <person name="You T.H."/>
            <person name="Lee S.S."/>
        </authorList>
    </citation>
    <scope>NUCLEOTIDE SEQUENCE [LARGE SCALE GENOMIC DNA]</scope>
    <source>
        <strain evidence="1 2">JCM 31169</strain>
    </source>
</reference>
<keyword evidence="2" id="KW-1185">Reference proteome</keyword>
<dbReference type="RefSeq" id="WP_369459968.1">
    <property type="nucleotide sequence ID" value="NZ_JBGBDC010000004.1"/>
</dbReference>
<evidence type="ECO:0000313" key="2">
    <source>
        <dbReference type="Proteomes" id="UP001562178"/>
    </source>
</evidence>